<proteinExistence type="inferred from homology"/>
<dbReference type="InterPro" id="IPR029030">
    <property type="entry name" value="Caspase-like_dom_sf"/>
</dbReference>
<dbReference type="Pfam" id="PF00656">
    <property type="entry name" value="Peptidase_C14"/>
    <property type="match status" value="1"/>
</dbReference>
<dbReference type="GO" id="GO:0005737">
    <property type="term" value="C:cytoplasm"/>
    <property type="evidence" value="ECO:0000318"/>
    <property type="project" value="GO_Central"/>
</dbReference>
<protein>
    <submittedName>
        <fullName evidence="3">Metacaspase 2</fullName>
    </submittedName>
</protein>
<gene>
    <name evidence="3" type="ORF">ZOSMA_51G00520</name>
</gene>
<dbReference type="OrthoDB" id="3223806at2759"/>
<dbReference type="InterPro" id="IPR011600">
    <property type="entry name" value="Pept_C14_caspase"/>
</dbReference>
<sequence length="210" mass="23651">MAQCSSSGRKKAVICGISYKGCDDEIEGSVNDAMFVKYLLKNKYNFSNIFMLTEDETNFLKIPTRRNIMIAMKWLVKDCQAGDSLVFFYSGHGVQEKDMDGDEIDGLDEAICPLDYATEGMITDDEINETIVRPLPTGVKLHAIIDSCHSGTMLDLRYLCKMNRKGDYYWEDQRSKNSVWKGTMGGEVFAFSGCDDNQQSTDTKVKSAFN</sequence>
<evidence type="ECO:0000313" key="4">
    <source>
        <dbReference type="Proteomes" id="UP000036987"/>
    </source>
</evidence>
<comment type="caution">
    <text evidence="3">The sequence shown here is derived from an EMBL/GenBank/DDBJ whole genome shotgun (WGS) entry which is preliminary data.</text>
</comment>
<dbReference type="GO" id="GO:0004197">
    <property type="term" value="F:cysteine-type endopeptidase activity"/>
    <property type="evidence" value="ECO:0000318"/>
    <property type="project" value="GO_Central"/>
</dbReference>
<keyword evidence="4" id="KW-1185">Reference proteome</keyword>
<evidence type="ECO:0000313" key="3">
    <source>
        <dbReference type="EMBL" id="KMZ61560.1"/>
    </source>
</evidence>
<comment type="similarity">
    <text evidence="1">Belongs to the peptidase C14B family.</text>
</comment>
<evidence type="ECO:0000259" key="2">
    <source>
        <dbReference type="Pfam" id="PF00656"/>
    </source>
</evidence>
<dbReference type="GO" id="GO:0006508">
    <property type="term" value="P:proteolysis"/>
    <property type="evidence" value="ECO:0000318"/>
    <property type="project" value="GO_Central"/>
</dbReference>
<feature type="domain" description="Peptidase C14 caspase" evidence="2">
    <location>
        <begin position="9"/>
        <end position="208"/>
    </location>
</feature>
<dbReference type="AlphaFoldDB" id="A0A0K9P028"/>
<dbReference type="OMA" id="RRNIMIA"/>
<dbReference type="PANTHER" id="PTHR48104:SF30">
    <property type="entry name" value="METACASPASE-1"/>
    <property type="match status" value="1"/>
</dbReference>
<dbReference type="SUPFAM" id="SSF52129">
    <property type="entry name" value="Caspase-like"/>
    <property type="match status" value="1"/>
</dbReference>
<dbReference type="PANTHER" id="PTHR48104">
    <property type="entry name" value="METACASPASE-4"/>
    <property type="match status" value="1"/>
</dbReference>
<reference evidence="4" key="1">
    <citation type="journal article" date="2016" name="Nature">
        <title>The genome of the seagrass Zostera marina reveals angiosperm adaptation to the sea.</title>
        <authorList>
            <person name="Olsen J.L."/>
            <person name="Rouze P."/>
            <person name="Verhelst B."/>
            <person name="Lin Y.-C."/>
            <person name="Bayer T."/>
            <person name="Collen J."/>
            <person name="Dattolo E."/>
            <person name="De Paoli E."/>
            <person name="Dittami S."/>
            <person name="Maumus F."/>
            <person name="Michel G."/>
            <person name="Kersting A."/>
            <person name="Lauritano C."/>
            <person name="Lohaus R."/>
            <person name="Toepel M."/>
            <person name="Tonon T."/>
            <person name="Vanneste K."/>
            <person name="Amirebrahimi M."/>
            <person name="Brakel J."/>
            <person name="Bostroem C."/>
            <person name="Chovatia M."/>
            <person name="Grimwood J."/>
            <person name="Jenkins J.W."/>
            <person name="Jueterbock A."/>
            <person name="Mraz A."/>
            <person name="Stam W.T."/>
            <person name="Tice H."/>
            <person name="Bornberg-Bauer E."/>
            <person name="Green P.J."/>
            <person name="Pearson G.A."/>
            <person name="Procaccini G."/>
            <person name="Duarte C.M."/>
            <person name="Schmutz J."/>
            <person name="Reusch T.B.H."/>
            <person name="Van de Peer Y."/>
        </authorList>
    </citation>
    <scope>NUCLEOTIDE SEQUENCE [LARGE SCALE GENOMIC DNA]</scope>
    <source>
        <strain evidence="4">cv. Finnish</strain>
    </source>
</reference>
<evidence type="ECO:0000256" key="1">
    <source>
        <dbReference type="ARBA" id="ARBA00009005"/>
    </source>
</evidence>
<dbReference type="Proteomes" id="UP000036987">
    <property type="component" value="Unassembled WGS sequence"/>
</dbReference>
<accession>A0A0K9P028</accession>
<dbReference type="Gene3D" id="3.40.50.12660">
    <property type="match status" value="1"/>
</dbReference>
<dbReference type="EMBL" id="LFYR01001470">
    <property type="protein sequence ID" value="KMZ61560.1"/>
    <property type="molecule type" value="Genomic_DNA"/>
</dbReference>
<name>A0A0K9P028_ZOSMR</name>
<dbReference type="InterPro" id="IPR050452">
    <property type="entry name" value="Metacaspase"/>
</dbReference>
<organism evidence="3 4">
    <name type="scientific">Zostera marina</name>
    <name type="common">Eelgrass</name>
    <dbReference type="NCBI Taxonomy" id="29655"/>
    <lineage>
        <taxon>Eukaryota</taxon>
        <taxon>Viridiplantae</taxon>
        <taxon>Streptophyta</taxon>
        <taxon>Embryophyta</taxon>
        <taxon>Tracheophyta</taxon>
        <taxon>Spermatophyta</taxon>
        <taxon>Magnoliopsida</taxon>
        <taxon>Liliopsida</taxon>
        <taxon>Zosteraceae</taxon>
        <taxon>Zostera</taxon>
    </lineage>
</organism>